<dbReference type="AlphaFoldDB" id="A0A518AKW9"/>
<reference evidence="4 5" key="1">
    <citation type="submission" date="2019-02" db="EMBL/GenBank/DDBJ databases">
        <title>Deep-cultivation of Planctomycetes and their phenomic and genomic characterization uncovers novel biology.</title>
        <authorList>
            <person name="Wiegand S."/>
            <person name="Jogler M."/>
            <person name="Boedeker C."/>
            <person name="Pinto D."/>
            <person name="Vollmers J."/>
            <person name="Rivas-Marin E."/>
            <person name="Kohn T."/>
            <person name="Peeters S.H."/>
            <person name="Heuer A."/>
            <person name="Rast P."/>
            <person name="Oberbeckmann S."/>
            <person name="Bunk B."/>
            <person name="Jeske O."/>
            <person name="Meyerdierks A."/>
            <person name="Storesund J.E."/>
            <person name="Kallscheuer N."/>
            <person name="Luecker S."/>
            <person name="Lage O.M."/>
            <person name="Pohl T."/>
            <person name="Merkel B.J."/>
            <person name="Hornburger P."/>
            <person name="Mueller R.-W."/>
            <person name="Bruemmer F."/>
            <person name="Labrenz M."/>
            <person name="Spormann A.M."/>
            <person name="Op den Camp H."/>
            <person name="Overmann J."/>
            <person name="Amann R."/>
            <person name="Jetten M.S.M."/>
            <person name="Mascher T."/>
            <person name="Medema M.H."/>
            <person name="Devos D.P."/>
            <person name="Kaster A.-K."/>
            <person name="Ovreas L."/>
            <person name="Rohde M."/>
            <person name="Galperin M.Y."/>
            <person name="Jogler C."/>
        </authorList>
    </citation>
    <scope>NUCLEOTIDE SEQUENCE [LARGE SCALE GENOMIC DNA]</scope>
    <source>
        <strain evidence="4 5">Pan181</strain>
    </source>
</reference>
<dbReference type="GO" id="GO:0009103">
    <property type="term" value="P:lipopolysaccharide biosynthetic process"/>
    <property type="evidence" value="ECO:0007669"/>
    <property type="project" value="TreeGrafter"/>
</dbReference>
<gene>
    <name evidence="4" type="ORF">Pan181_15400</name>
</gene>
<organism evidence="4 5">
    <name type="scientific">Aeoliella mucimassa</name>
    <dbReference type="NCBI Taxonomy" id="2527972"/>
    <lineage>
        <taxon>Bacteria</taxon>
        <taxon>Pseudomonadati</taxon>
        <taxon>Planctomycetota</taxon>
        <taxon>Planctomycetia</taxon>
        <taxon>Pirellulales</taxon>
        <taxon>Lacipirellulaceae</taxon>
        <taxon>Aeoliella</taxon>
    </lineage>
</organism>
<dbReference type="OrthoDB" id="9811902at2"/>
<feature type="domain" description="Glycosyltransferase subfamily 4-like N-terminal" evidence="3">
    <location>
        <begin position="26"/>
        <end position="185"/>
    </location>
</feature>
<dbReference type="Proteomes" id="UP000315750">
    <property type="component" value="Chromosome"/>
</dbReference>
<evidence type="ECO:0000259" key="3">
    <source>
        <dbReference type="Pfam" id="PF13579"/>
    </source>
</evidence>
<evidence type="ECO:0000259" key="2">
    <source>
        <dbReference type="Pfam" id="PF00534"/>
    </source>
</evidence>
<dbReference type="Gene3D" id="3.40.50.2000">
    <property type="entry name" value="Glycogen Phosphorylase B"/>
    <property type="match status" value="2"/>
</dbReference>
<accession>A0A518AKW9</accession>
<evidence type="ECO:0000313" key="4">
    <source>
        <dbReference type="EMBL" id="QDU55351.1"/>
    </source>
</evidence>
<sequence length="418" mass="46829">MRAWLMHIGEQMPVDGPARKFRYGYVADALRNAGHHVTHWSPTFCHFRKEQRYQQDCQVEVDSNYCIQFVHAEGYRRNTSLARMRMYSVLGRRFHELAGDLPRPDLIVTAIPSLEWADAAVSFGRCHDIPVIVDVRDLWPDLYLNALPTALKPLGRLLLGSHLRLAKRACRNADALIAVSQSYLDWGLHHANRPSTARDQVVPLGYELATLPPTDDRGRLATLKKHGLAPDHITCLYAGQFETSYDVETIVSAARSLELSGNHHLQFALCGDGSKMAQIRKIAEGLKSVHLFGWVPPKTLQELASVSHIGLATYAVGAKQSLPNKAFEYMANRLCILSSLKGELPELLTENECGSSYQAGNAESLATAIRAFASNPEQLECYRQNAFHIWQNSYKSSAIYPRFVQYLNQFVAPRSQAA</sequence>
<keyword evidence="5" id="KW-1185">Reference proteome</keyword>
<dbReference type="Pfam" id="PF13579">
    <property type="entry name" value="Glyco_trans_4_4"/>
    <property type="match status" value="1"/>
</dbReference>
<name>A0A518AKW9_9BACT</name>
<dbReference type="InterPro" id="IPR001296">
    <property type="entry name" value="Glyco_trans_1"/>
</dbReference>
<dbReference type="RefSeq" id="WP_145246221.1">
    <property type="nucleotide sequence ID" value="NZ_CP036278.1"/>
</dbReference>
<dbReference type="CDD" id="cd03794">
    <property type="entry name" value="GT4_WbuB-like"/>
    <property type="match status" value="1"/>
</dbReference>
<evidence type="ECO:0000256" key="1">
    <source>
        <dbReference type="ARBA" id="ARBA00022679"/>
    </source>
</evidence>
<proteinExistence type="predicted"/>
<protein>
    <submittedName>
        <fullName evidence="4">Putative glycosyl transferase</fullName>
    </submittedName>
</protein>
<dbReference type="InterPro" id="IPR028098">
    <property type="entry name" value="Glyco_trans_4-like_N"/>
</dbReference>
<dbReference type="GO" id="GO:0016757">
    <property type="term" value="F:glycosyltransferase activity"/>
    <property type="evidence" value="ECO:0007669"/>
    <property type="project" value="InterPro"/>
</dbReference>
<dbReference type="Pfam" id="PF00534">
    <property type="entry name" value="Glycos_transf_1"/>
    <property type="match status" value="1"/>
</dbReference>
<dbReference type="SUPFAM" id="SSF53756">
    <property type="entry name" value="UDP-Glycosyltransferase/glycogen phosphorylase"/>
    <property type="match status" value="1"/>
</dbReference>
<feature type="domain" description="Glycosyl transferase family 1" evidence="2">
    <location>
        <begin position="224"/>
        <end position="386"/>
    </location>
</feature>
<keyword evidence="1 4" id="KW-0808">Transferase</keyword>
<dbReference type="KEGG" id="amuc:Pan181_15400"/>
<evidence type="ECO:0000313" key="5">
    <source>
        <dbReference type="Proteomes" id="UP000315750"/>
    </source>
</evidence>
<dbReference type="PANTHER" id="PTHR46401:SF2">
    <property type="entry name" value="GLYCOSYLTRANSFERASE WBBK-RELATED"/>
    <property type="match status" value="1"/>
</dbReference>
<dbReference type="EMBL" id="CP036278">
    <property type="protein sequence ID" value="QDU55351.1"/>
    <property type="molecule type" value="Genomic_DNA"/>
</dbReference>
<dbReference type="PANTHER" id="PTHR46401">
    <property type="entry name" value="GLYCOSYLTRANSFERASE WBBK-RELATED"/>
    <property type="match status" value="1"/>
</dbReference>